<keyword evidence="3" id="KW-1185">Reference proteome</keyword>
<evidence type="ECO:0000313" key="2">
    <source>
        <dbReference type="EMBL" id="KAK0157418.1"/>
    </source>
</evidence>
<evidence type="ECO:0000256" key="1">
    <source>
        <dbReference type="SAM" id="MobiDB-lite"/>
    </source>
</evidence>
<evidence type="ECO:0000313" key="3">
    <source>
        <dbReference type="Proteomes" id="UP001168990"/>
    </source>
</evidence>
<proteinExistence type="predicted"/>
<protein>
    <submittedName>
        <fullName evidence="2">Uncharacterized protein</fullName>
    </submittedName>
</protein>
<feature type="region of interest" description="Disordered" evidence="1">
    <location>
        <begin position="109"/>
        <end position="132"/>
    </location>
</feature>
<dbReference type="EMBL" id="JAQQBS010001425">
    <property type="protein sequence ID" value="KAK0157418.1"/>
    <property type="molecule type" value="Genomic_DNA"/>
</dbReference>
<dbReference type="Proteomes" id="UP001168990">
    <property type="component" value="Unassembled WGS sequence"/>
</dbReference>
<reference evidence="2" key="1">
    <citation type="journal article" date="2023" name="bioRxiv">
        <title>Scaffold-level genome assemblies of two parasitoid biocontrol wasps reveal the parthenogenesis mechanism and an associated novel virus.</title>
        <authorList>
            <person name="Inwood S."/>
            <person name="Skelly J."/>
            <person name="Guhlin J."/>
            <person name="Harrop T."/>
            <person name="Goldson S."/>
            <person name="Dearden P."/>
        </authorList>
    </citation>
    <scope>NUCLEOTIDE SEQUENCE</scope>
    <source>
        <strain evidence="2">Irish</strain>
        <tissue evidence="2">Whole body</tissue>
    </source>
</reference>
<feature type="compositionally biased region" description="Polar residues" evidence="1">
    <location>
        <begin position="122"/>
        <end position="132"/>
    </location>
</feature>
<accession>A0AA39C3X2</accession>
<comment type="caution">
    <text evidence="2">The sequence shown here is derived from an EMBL/GenBank/DDBJ whole genome shotgun (WGS) entry which is preliminary data.</text>
</comment>
<organism evidence="2 3">
    <name type="scientific">Microctonus aethiopoides</name>
    <dbReference type="NCBI Taxonomy" id="144406"/>
    <lineage>
        <taxon>Eukaryota</taxon>
        <taxon>Metazoa</taxon>
        <taxon>Ecdysozoa</taxon>
        <taxon>Arthropoda</taxon>
        <taxon>Hexapoda</taxon>
        <taxon>Insecta</taxon>
        <taxon>Pterygota</taxon>
        <taxon>Neoptera</taxon>
        <taxon>Endopterygota</taxon>
        <taxon>Hymenoptera</taxon>
        <taxon>Apocrita</taxon>
        <taxon>Ichneumonoidea</taxon>
        <taxon>Braconidae</taxon>
        <taxon>Euphorinae</taxon>
        <taxon>Microctonus</taxon>
    </lineage>
</organism>
<reference evidence="2" key="2">
    <citation type="submission" date="2023-03" db="EMBL/GenBank/DDBJ databases">
        <authorList>
            <person name="Inwood S.N."/>
            <person name="Skelly J.G."/>
            <person name="Guhlin J."/>
            <person name="Harrop T.W.R."/>
            <person name="Goldson S.G."/>
            <person name="Dearden P.K."/>
        </authorList>
    </citation>
    <scope>NUCLEOTIDE SEQUENCE</scope>
    <source>
        <strain evidence="2">Irish</strain>
        <tissue evidence="2">Whole body</tissue>
    </source>
</reference>
<sequence>MYDSLVLRRSASSRIVLFLELIGRMSNTSKTRWPASKALRVFSTTTLESKPSYADKICCCNDFVESSEVEVDREGEMDLATFCLIDRIDSVIIVMRFSQQQALIPLQMKHQSSRNNRDQQLKAANSKIQETN</sequence>
<name>A0AA39C3X2_9HYME</name>
<gene>
    <name evidence="2" type="ORF">PV328_011163</name>
</gene>
<dbReference type="AlphaFoldDB" id="A0AA39C3X2"/>